<dbReference type="SUPFAM" id="SSF54909">
    <property type="entry name" value="Dimeric alpha+beta barrel"/>
    <property type="match status" value="1"/>
</dbReference>
<accession>A0ABV3L5D9</accession>
<dbReference type="InterPro" id="IPR019887">
    <property type="entry name" value="Tscrpt_reg_AsnC/Lrp_C"/>
</dbReference>
<dbReference type="InterPro" id="IPR011991">
    <property type="entry name" value="ArsR-like_HTH"/>
</dbReference>
<proteinExistence type="predicted"/>
<sequence>MTSNSQLDPFDRKILVELGQDGRMSVTELARRVGLSKSPTQSRLQRLIREGFIQGFRAVLDPARLDRNHVAFVEVKLTDTTEPALRAFNQAVLAMPEIEQCHMIAGSFDYLLKVRSRDIGCYRRVLGEKISALPFVGNTATNVSMEAIKESAF</sequence>
<keyword evidence="2" id="KW-0238">DNA-binding</keyword>
<keyword evidence="4" id="KW-0804">Transcription</keyword>
<dbReference type="Proteomes" id="UP001553161">
    <property type="component" value="Unassembled WGS sequence"/>
</dbReference>
<organism evidence="6 7">
    <name type="scientific">Meridianimarinicoccus marinus</name>
    <dbReference type="NCBI Taxonomy" id="3231483"/>
    <lineage>
        <taxon>Bacteria</taxon>
        <taxon>Pseudomonadati</taxon>
        <taxon>Pseudomonadota</taxon>
        <taxon>Alphaproteobacteria</taxon>
        <taxon>Rhodobacterales</taxon>
        <taxon>Paracoccaceae</taxon>
        <taxon>Meridianimarinicoccus</taxon>
    </lineage>
</organism>
<dbReference type="PANTHER" id="PTHR30154:SF0">
    <property type="entry name" value="LEUCINE-RESPONSIVE REGULATORY PROTEIN"/>
    <property type="match status" value="1"/>
</dbReference>
<dbReference type="InterPro" id="IPR019885">
    <property type="entry name" value="Tscrpt_reg_HTH_AsnC-type_CS"/>
</dbReference>
<evidence type="ECO:0000313" key="6">
    <source>
        <dbReference type="EMBL" id="MEV8466799.1"/>
    </source>
</evidence>
<dbReference type="InterPro" id="IPR036390">
    <property type="entry name" value="WH_DNA-bd_sf"/>
</dbReference>
<dbReference type="SMART" id="SM00344">
    <property type="entry name" value="HTH_ASNC"/>
    <property type="match status" value="1"/>
</dbReference>
<evidence type="ECO:0000256" key="3">
    <source>
        <dbReference type="ARBA" id="ARBA00023159"/>
    </source>
</evidence>
<dbReference type="Gene3D" id="1.10.10.10">
    <property type="entry name" value="Winged helix-like DNA-binding domain superfamily/Winged helix DNA-binding domain"/>
    <property type="match status" value="1"/>
</dbReference>
<keyword evidence="3" id="KW-0010">Activator</keyword>
<name>A0ABV3L5D9_9RHOB</name>
<dbReference type="EMBL" id="JBFBVU010000008">
    <property type="protein sequence ID" value="MEV8466799.1"/>
    <property type="molecule type" value="Genomic_DNA"/>
</dbReference>
<dbReference type="Pfam" id="PF01037">
    <property type="entry name" value="AsnC_trans_reg"/>
    <property type="match status" value="1"/>
</dbReference>
<dbReference type="InterPro" id="IPR011008">
    <property type="entry name" value="Dimeric_a/b-barrel"/>
</dbReference>
<evidence type="ECO:0000313" key="7">
    <source>
        <dbReference type="Proteomes" id="UP001553161"/>
    </source>
</evidence>
<dbReference type="SUPFAM" id="SSF46785">
    <property type="entry name" value="Winged helix' DNA-binding domain"/>
    <property type="match status" value="1"/>
</dbReference>
<evidence type="ECO:0000259" key="5">
    <source>
        <dbReference type="PROSITE" id="PS50956"/>
    </source>
</evidence>
<dbReference type="PRINTS" id="PR00033">
    <property type="entry name" value="HTHASNC"/>
</dbReference>
<comment type="caution">
    <text evidence="6">The sequence shown here is derived from an EMBL/GenBank/DDBJ whole genome shotgun (WGS) entry which is preliminary data.</text>
</comment>
<dbReference type="Pfam" id="PF13412">
    <property type="entry name" value="HTH_24"/>
    <property type="match status" value="1"/>
</dbReference>
<dbReference type="InterPro" id="IPR036388">
    <property type="entry name" value="WH-like_DNA-bd_sf"/>
</dbReference>
<evidence type="ECO:0000256" key="2">
    <source>
        <dbReference type="ARBA" id="ARBA00023125"/>
    </source>
</evidence>
<dbReference type="InterPro" id="IPR000485">
    <property type="entry name" value="AsnC-type_HTH_dom"/>
</dbReference>
<evidence type="ECO:0000256" key="1">
    <source>
        <dbReference type="ARBA" id="ARBA00023015"/>
    </source>
</evidence>
<dbReference type="PROSITE" id="PS00519">
    <property type="entry name" value="HTH_ASNC_1"/>
    <property type="match status" value="1"/>
</dbReference>
<evidence type="ECO:0000256" key="4">
    <source>
        <dbReference type="ARBA" id="ARBA00023163"/>
    </source>
</evidence>
<feature type="domain" description="HTH asnC-type" evidence="5">
    <location>
        <begin position="7"/>
        <end position="68"/>
    </location>
</feature>
<dbReference type="CDD" id="cd00090">
    <property type="entry name" value="HTH_ARSR"/>
    <property type="match status" value="1"/>
</dbReference>
<dbReference type="PROSITE" id="PS50956">
    <property type="entry name" value="HTH_ASNC_2"/>
    <property type="match status" value="1"/>
</dbReference>
<keyword evidence="1" id="KW-0805">Transcription regulation</keyword>
<dbReference type="PANTHER" id="PTHR30154">
    <property type="entry name" value="LEUCINE-RESPONSIVE REGULATORY PROTEIN"/>
    <property type="match status" value="1"/>
</dbReference>
<dbReference type="RefSeq" id="WP_366192588.1">
    <property type="nucleotide sequence ID" value="NZ_JBFBVU010000008.1"/>
</dbReference>
<gene>
    <name evidence="6" type="ORF">AB0T83_08420</name>
</gene>
<keyword evidence="7" id="KW-1185">Reference proteome</keyword>
<dbReference type="Gene3D" id="3.30.70.920">
    <property type="match status" value="1"/>
</dbReference>
<protein>
    <submittedName>
        <fullName evidence="6">Lrp/AsnC ligand binding domain-containing protein</fullName>
    </submittedName>
</protein>
<dbReference type="InterPro" id="IPR019888">
    <property type="entry name" value="Tscrpt_reg_AsnC-like"/>
</dbReference>
<reference evidence="6 7" key="1">
    <citation type="submission" date="2024-07" db="EMBL/GenBank/DDBJ databases">
        <authorList>
            <person name="Kang M."/>
        </authorList>
    </citation>
    <scope>NUCLEOTIDE SEQUENCE [LARGE SCALE GENOMIC DNA]</scope>
    <source>
        <strain evidence="6 7">DFM31</strain>
    </source>
</reference>